<accession>A0A0B1Q6Q9</accession>
<evidence type="ECO:0000259" key="5">
    <source>
        <dbReference type="Pfam" id="PF01229"/>
    </source>
</evidence>
<feature type="active site" description="Proton donor" evidence="4">
    <location>
        <position position="184"/>
    </location>
</feature>
<dbReference type="Gene3D" id="2.60.40.1500">
    <property type="entry name" value="Glycosyl hydrolase domain, family 39"/>
    <property type="match status" value="1"/>
</dbReference>
<dbReference type="PANTHER" id="PTHR12631:SF8">
    <property type="entry name" value="ALPHA-L-IDURONIDASE"/>
    <property type="match status" value="1"/>
</dbReference>
<dbReference type="PANTHER" id="PTHR12631">
    <property type="entry name" value="ALPHA-L-IDURONIDASE"/>
    <property type="match status" value="1"/>
</dbReference>
<evidence type="ECO:0000313" key="7">
    <source>
        <dbReference type="Proteomes" id="UP000030826"/>
    </source>
</evidence>
<dbReference type="EMBL" id="JRFJ01000001">
    <property type="protein sequence ID" value="KHJ56069.1"/>
    <property type="molecule type" value="Genomic_DNA"/>
</dbReference>
<dbReference type="SUPFAM" id="SSF51011">
    <property type="entry name" value="Glycosyl hydrolase domain"/>
    <property type="match status" value="1"/>
</dbReference>
<evidence type="ECO:0000256" key="3">
    <source>
        <dbReference type="ARBA" id="ARBA00023295"/>
    </source>
</evidence>
<dbReference type="Proteomes" id="UP000030826">
    <property type="component" value="Unassembled WGS sequence"/>
</dbReference>
<evidence type="ECO:0000313" key="6">
    <source>
        <dbReference type="EMBL" id="KHJ56069.1"/>
    </source>
</evidence>
<dbReference type="Pfam" id="PF01229">
    <property type="entry name" value="Glyco_hydro_39"/>
    <property type="match status" value="1"/>
</dbReference>
<dbReference type="GO" id="GO:0005975">
    <property type="term" value="P:carbohydrate metabolic process"/>
    <property type="evidence" value="ECO:0007669"/>
    <property type="project" value="InterPro"/>
</dbReference>
<dbReference type="Gene3D" id="3.20.20.80">
    <property type="entry name" value="Glycosidases"/>
    <property type="match status" value="1"/>
</dbReference>
<evidence type="ECO:0000256" key="4">
    <source>
        <dbReference type="PIRSR" id="PIRSR600514-1"/>
    </source>
</evidence>
<dbReference type="InterPro" id="IPR049166">
    <property type="entry name" value="GH39_cat"/>
</dbReference>
<feature type="domain" description="Glycosyl hydrolases family 39 N-terminal catalytic" evidence="5">
    <location>
        <begin position="9"/>
        <end position="515"/>
    </location>
</feature>
<protein>
    <submittedName>
        <fullName evidence="6">Beta-xylosidase</fullName>
    </submittedName>
</protein>
<evidence type="ECO:0000256" key="2">
    <source>
        <dbReference type="ARBA" id="ARBA00022801"/>
    </source>
</evidence>
<dbReference type="RefSeq" id="WP_039189402.1">
    <property type="nucleotide sequence ID" value="NZ_JRFJ01000001.1"/>
</dbReference>
<dbReference type="InterPro" id="IPR051923">
    <property type="entry name" value="Glycosyl_Hydrolase_39"/>
</dbReference>
<evidence type="ECO:0000256" key="1">
    <source>
        <dbReference type="ARBA" id="ARBA00008875"/>
    </source>
</evidence>
<organism evidence="6 7">
    <name type="scientific">Aureimonas altamirensis</name>
    <dbReference type="NCBI Taxonomy" id="370622"/>
    <lineage>
        <taxon>Bacteria</taxon>
        <taxon>Pseudomonadati</taxon>
        <taxon>Pseudomonadota</taxon>
        <taxon>Alphaproteobacteria</taxon>
        <taxon>Hyphomicrobiales</taxon>
        <taxon>Aurantimonadaceae</taxon>
        <taxon>Aureimonas</taxon>
    </lineage>
</organism>
<dbReference type="STRING" id="370622.LA66_05525"/>
<comment type="similarity">
    <text evidence="1">Belongs to the glycosyl hydrolase 39 family.</text>
</comment>
<dbReference type="GO" id="GO:0004553">
    <property type="term" value="F:hydrolase activity, hydrolyzing O-glycosyl compounds"/>
    <property type="evidence" value="ECO:0007669"/>
    <property type="project" value="InterPro"/>
</dbReference>
<comment type="caution">
    <text evidence="6">The sequence shown here is derived from an EMBL/GenBank/DDBJ whole genome shotgun (WGS) entry which is preliminary data.</text>
</comment>
<keyword evidence="2" id="KW-0378">Hydrolase</keyword>
<dbReference type="InterPro" id="IPR000514">
    <property type="entry name" value="Glyco_hydro_39"/>
</dbReference>
<sequence length="537" mass="59827">MPSPLSVDVEVDASRSLGAYRPIWNWFGYDEPNYTYTPNGKKLLKTLTTLSPEPVRIRVHNLLTSGDGVAALKWGSTNAYTVGPDGAPVYDWSIMDRIFDAFVEAGNVPLIQVGFTPEDLSDYEGPYRHSWSLETGETSITAGWAAPPNNLDRWSELVAAWARHLIERYGEDKVRTWPWEVWNEPDGRYWTGSIEEFCAMYDATVHAIRGVLPDAKVGGPHVRGPFFYEGARTFLRQFLAHVVKNKSPIDFIAFHAKGRPAVVDGKVRMGLSIHLNDISVGLQIVKEFPELAGLPVILGETDPEGCAACSARYFPQNDYRNGPLYSVYIIENMVRTYEISRQEGVEIEGAVTWSFLFEDQPYFDGFRDLATNGIEKAVLNSFRLLGMLGGDWVESRSSHAIPLEKVMSDSVRDGPDVNVAATRADDAISVLLWNYHDDDTSDHAAGTAEIAVTLRGIDWPSVSITAYRIDHEHSNAHAVWKRMGSPQSPTEKEYEALVAASALEHDAPVRQEVRGGEIQYRCAIPRQGVVLLRVEPA</sequence>
<dbReference type="SUPFAM" id="SSF51445">
    <property type="entry name" value="(Trans)glycosidases"/>
    <property type="match status" value="1"/>
</dbReference>
<keyword evidence="3" id="KW-0326">Glycosidase</keyword>
<proteinExistence type="inferred from homology"/>
<gene>
    <name evidence="6" type="ORF">LA66_05525</name>
</gene>
<dbReference type="OrthoDB" id="9815836at2"/>
<name>A0A0B1Q6Q9_9HYPH</name>
<dbReference type="AlphaFoldDB" id="A0A0B1Q6Q9"/>
<dbReference type="PRINTS" id="PR00745">
    <property type="entry name" value="GLHYDRLASE39"/>
</dbReference>
<reference evidence="6 7" key="1">
    <citation type="submission" date="2014-09" db="EMBL/GenBank/DDBJ databases">
        <title>Isolation and characterization of Aurantimonas altamirensis ON-56566 from clinical sample following a dog bite.</title>
        <authorList>
            <person name="Eshaghi A."/>
            <person name="Li A."/>
            <person name="Shahinas D."/>
            <person name="Bahn P."/>
            <person name="Kus J.V."/>
            <person name="Patel S.N."/>
        </authorList>
    </citation>
    <scope>NUCLEOTIDE SEQUENCE [LARGE SCALE GENOMIC DNA]</scope>
    <source>
        <strain evidence="6 7">ON-56566</strain>
    </source>
</reference>
<dbReference type="InterPro" id="IPR017853">
    <property type="entry name" value="GH"/>
</dbReference>